<evidence type="ECO:0000313" key="4">
    <source>
        <dbReference type="Proteomes" id="UP000594262"/>
    </source>
</evidence>
<dbReference type="OrthoDB" id="5984372at2759"/>
<dbReference type="Proteomes" id="UP000594262">
    <property type="component" value="Unplaced"/>
</dbReference>
<reference evidence="3" key="1">
    <citation type="submission" date="2021-01" db="UniProtKB">
        <authorList>
            <consortium name="EnsemblMetazoa"/>
        </authorList>
    </citation>
    <scope>IDENTIFICATION</scope>
</reference>
<name>A0A7M5WQP9_9CNID</name>
<dbReference type="PROSITE" id="PS51212">
    <property type="entry name" value="WSC"/>
    <property type="match status" value="1"/>
</dbReference>
<dbReference type="InterPro" id="IPR002889">
    <property type="entry name" value="WSC_carb-bd"/>
</dbReference>
<evidence type="ECO:0000256" key="1">
    <source>
        <dbReference type="SAM" id="SignalP"/>
    </source>
</evidence>
<keyword evidence="4" id="KW-1185">Reference proteome</keyword>
<feature type="domain" description="WSC" evidence="2">
    <location>
        <begin position="42"/>
        <end position="135"/>
    </location>
</feature>
<proteinExistence type="predicted"/>
<accession>A0A7M5WQP9</accession>
<evidence type="ECO:0000259" key="2">
    <source>
        <dbReference type="PROSITE" id="PS51212"/>
    </source>
</evidence>
<keyword evidence="1" id="KW-0732">Signal</keyword>
<dbReference type="AlphaFoldDB" id="A0A7M5WQP9"/>
<evidence type="ECO:0000313" key="3">
    <source>
        <dbReference type="EnsemblMetazoa" id="CLYHEMP002781.1"/>
    </source>
</evidence>
<dbReference type="EnsemblMetazoa" id="CLYHEMT002781.1">
    <property type="protein sequence ID" value="CLYHEMP002781.1"/>
    <property type="gene ID" value="CLYHEMG002781"/>
</dbReference>
<sequence>MTVPLPSIFILVMVFRTTFAVPINDTTNEFEVEEPSKKTVESYKVEGCFDTFPDSGKETDMGRESSNARCQRICQDVGYILAATQGSKCLCGNVYPKGHLVNDTECRTKCRSYTQCYNAQSCCGGENAYSVSVVGDIDVAKQVLRRLALLWRTNEAYRNHMQDQYIHEQEQNTHQANWWSSIDNGGWSKCEAGHFLTGVYRSQYNYFDERLGRLESGECKTAPRELHPMRGEADCYTLNLWNEFDNKGWQSCRAGYYISGVYTTSGYGLKNLEEFYCCKPRSQGEHWGRCYNHNAWDSLDRKGWVKCNAGYFISGLYRSSCERLGCIEEFKCCQMGPYNGNSFIDNPSLVIKTKRSSGGYKECSMNAKDETPESESYSCKNIAEPEEALKLRPVSFIVEDKTEPTTAKPERVKDFHPVQCFQSNVKYTCTKSLSVTIAVEKTLTIGTGFDVGLTLGYTAGYESTFFGQKAAVEFSAEVSSSFSFSSERSETKTTETSDSTEVAVEVEPGRQITIDLMRKKIDVVYKWKGTFRLLGTYELKWSNGDNSGHQDVTTVLSGPNRDMFAFGTWEFPDTDTLQVLVTDQFGNEKICEHASGDGANCDIKELKQPKQQEAHVHRPKSG</sequence>
<organism evidence="3 4">
    <name type="scientific">Clytia hemisphaerica</name>
    <dbReference type="NCBI Taxonomy" id="252671"/>
    <lineage>
        <taxon>Eukaryota</taxon>
        <taxon>Metazoa</taxon>
        <taxon>Cnidaria</taxon>
        <taxon>Hydrozoa</taxon>
        <taxon>Hydroidolina</taxon>
        <taxon>Leptothecata</taxon>
        <taxon>Obeliida</taxon>
        <taxon>Clytiidae</taxon>
        <taxon>Clytia</taxon>
    </lineage>
</organism>
<feature type="signal peptide" evidence="1">
    <location>
        <begin position="1"/>
        <end position="20"/>
    </location>
</feature>
<dbReference type="Gene3D" id="2.170.15.10">
    <property type="entry name" value="Proaerolysin, chain A, domain 3"/>
    <property type="match status" value="1"/>
</dbReference>
<protein>
    <recommendedName>
        <fullName evidence="2">WSC domain-containing protein</fullName>
    </recommendedName>
</protein>
<feature type="chain" id="PRO_5029602520" description="WSC domain-containing protein" evidence="1">
    <location>
        <begin position="21"/>
        <end position="622"/>
    </location>
</feature>
<dbReference type="SUPFAM" id="SSF56973">
    <property type="entry name" value="Aerolisin/ETX pore-forming domain"/>
    <property type="match status" value="1"/>
</dbReference>